<feature type="transmembrane region" description="Helical" evidence="8">
    <location>
        <begin position="204"/>
        <end position="231"/>
    </location>
</feature>
<evidence type="ECO:0000256" key="1">
    <source>
        <dbReference type="ARBA" id="ARBA00004651"/>
    </source>
</evidence>
<keyword evidence="2" id="KW-1003">Cell membrane</keyword>
<organism evidence="11 12">
    <name type="scientific">Saxibacter everestensis</name>
    <dbReference type="NCBI Taxonomy" id="2909229"/>
    <lineage>
        <taxon>Bacteria</taxon>
        <taxon>Bacillati</taxon>
        <taxon>Actinomycetota</taxon>
        <taxon>Actinomycetes</taxon>
        <taxon>Micrococcales</taxon>
        <taxon>Brevibacteriaceae</taxon>
        <taxon>Saxibacter</taxon>
    </lineage>
</organism>
<dbReference type="Pfam" id="PF06738">
    <property type="entry name" value="ThrE"/>
    <property type="match status" value="1"/>
</dbReference>
<keyword evidence="3 8" id="KW-0812">Transmembrane</keyword>
<dbReference type="Proteomes" id="UP001209083">
    <property type="component" value="Chromosome"/>
</dbReference>
<evidence type="ECO:0000259" key="10">
    <source>
        <dbReference type="Pfam" id="PF12821"/>
    </source>
</evidence>
<evidence type="ECO:0000313" key="11">
    <source>
        <dbReference type="EMBL" id="WGW12586.1"/>
    </source>
</evidence>
<dbReference type="PANTHER" id="PTHR34390:SF2">
    <property type="entry name" value="SUCCINATE TRANSPORTER SUBUNIT YJJP-RELATED"/>
    <property type="match status" value="1"/>
</dbReference>
<accession>A0ABY8QW05</accession>
<dbReference type="RefSeq" id="WP_349639389.1">
    <property type="nucleotide sequence ID" value="NZ_CP090958.1"/>
</dbReference>
<dbReference type="InterPro" id="IPR010619">
    <property type="entry name" value="ThrE-like_N"/>
</dbReference>
<feature type="transmembrane region" description="Helical" evidence="8">
    <location>
        <begin position="281"/>
        <end position="304"/>
    </location>
</feature>
<name>A0ABY8QW05_9MICO</name>
<feature type="transmembrane region" description="Helical" evidence="8">
    <location>
        <begin position="316"/>
        <end position="335"/>
    </location>
</feature>
<evidence type="ECO:0000256" key="3">
    <source>
        <dbReference type="ARBA" id="ARBA00022692"/>
    </source>
</evidence>
<feature type="transmembrane region" description="Helical" evidence="8">
    <location>
        <begin position="407"/>
        <end position="426"/>
    </location>
</feature>
<feature type="transmembrane region" description="Helical" evidence="8">
    <location>
        <begin position="433"/>
        <end position="457"/>
    </location>
</feature>
<sequence length="512" mass="53522">MSSGIGGQDKHVPDDQWPTSGPSPLISTTGVPTARQYRQSRRAEQIARRAVKRIISDNSPATQPIPIVERLRGTPYSKPYEMSAPPDAEARRILDFALSVGETMLRSGAGTADVEVSVIAVAAACGLKDVDVDLTYQTVMVHYTTFDGRPLTVLGVNRSESISFARLSAVHQLVSDLANGRLEREDAIARMDAIKTQPKPFNRWLVSLSWAVLSGALVVLLGGGWLGALVGTFMTFSMDRLGRRLARTGMPYMFNVLIVALLTTTVAMLLARVGLPIGPQYVIAAGLVPLLPTMSLFSAAQDAITNFPLTAAGRMINVLMAMAAIVSGIGMGTLIGRSVGLNEIDVLVSGLSPLAASILGVLMAFIVAGTGSIAHQSRRRLVLPSAAVGSVGFIVMLVMQQFGFGPILVPAVAAAVVSILASVIALRLGAPPVTVIIPGIFPLLPGLSIFGAAYQLVQPEEAVSLATSLSSLFAALGATAALAVGAVFGNFIASPLRTRRKTPGNGGNPLVG</sequence>
<feature type="compositionally biased region" description="Polar residues" evidence="7">
    <location>
        <begin position="17"/>
        <end position="31"/>
    </location>
</feature>
<dbReference type="PANTHER" id="PTHR34390">
    <property type="entry name" value="UPF0442 PROTEIN YJJB-RELATED"/>
    <property type="match status" value="1"/>
</dbReference>
<gene>
    <name evidence="11" type="ORF">LWF01_02120</name>
</gene>
<feature type="transmembrane region" description="Helical" evidence="8">
    <location>
        <begin position="469"/>
        <end position="493"/>
    </location>
</feature>
<keyword evidence="4 8" id="KW-1133">Transmembrane helix</keyword>
<proteinExistence type="inferred from homology"/>
<evidence type="ECO:0000256" key="6">
    <source>
        <dbReference type="ARBA" id="ARBA00034125"/>
    </source>
</evidence>
<dbReference type="Pfam" id="PF12821">
    <property type="entry name" value="ThrE_2"/>
    <property type="match status" value="1"/>
</dbReference>
<comment type="subcellular location">
    <subcellularLocation>
        <location evidence="1">Cell membrane</location>
        <topology evidence="1">Multi-pass membrane protein</topology>
    </subcellularLocation>
</comment>
<dbReference type="InterPro" id="IPR050539">
    <property type="entry name" value="ThrE_Dicarb/AminoAcid_Exp"/>
</dbReference>
<evidence type="ECO:0000256" key="4">
    <source>
        <dbReference type="ARBA" id="ARBA00022989"/>
    </source>
</evidence>
<feature type="transmembrane region" description="Helical" evidence="8">
    <location>
        <begin position="252"/>
        <end position="275"/>
    </location>
</feature>
<dbReference type="InterPro" id="IPR024528">
    <property type="entry name" value="ThrE_2"/>
</dbReference>
<evidence type="ECO:0000256" key="7">
    <source>
        <dbReference type="SAM" id="MobiDB-lite"/>
    </source>
</evidence>
<feature type="domain" description="Threonine/serine exporter-like N-terminal" evidence="9">
    <location>
        <begin position="95"/>
        <end position="334"/>
    </location>
</feature>
<evidence type="ECO:0000256" key="5">
    <source>
        <dbReference type="ARBA" id="ARBA00023136"/>
    </source>
</evidence>
<feature type="region of interest" description="Disordered" evidence="7">
    <location>
        <begin position="1"/>
        <end position="39"/>
    </location>
</feature>
<keyword evidence="12" id="KW-1185">Reference proteome</keyword>
<comment type="similarity">
    <text evidence="6">Belongs to the ThrE exporter (TC 2.A.79) family.</text>
</comment>
<evidence type="ECO:0000256" key="8">
    <source>
        <dbReference type="SAM" id="Phobius"/>
    </source>
</evidence>
<feature type="transmembrane region" description="Helical" evidence="8">
    <location>
        <begin position="381"/>
        <end position="401"/>
    </location>
</feature>
<evidence type="ECO:0000313" key="12">
    <source>
        <dbReference type="Proteomes" id="UP001209083"/>
    </source>
</evidence>
<evidence type="ECO:0000259" key="9">
    <source>
        <dbReference type="Pfam" id="PF06738"/>
    </source>
</evidence>
<feature type="domain" description="Threonine/Serine exporter ThrE" evidence="10">
    <location>
        <begin position="361"/>
        <end position="491"/>
    </location>
</feature>
<keyword evidence="5 8" id="KW-0472">Membrane</keyword>
<feature type="transmembrane region" description="Helical" evidence="8">
    <location>
        <begin position="347"/>
        <end position="369"/>
    </location>
</feature>
<protein>
    <submittedName>
        <fullName evidence="11">Threonine/serine exporter family protein</fullName>
    </submittedName>
</protein>
<evidence type="ECO:0000256" key="2">
    <source>
        <dbReference type="ARBA" id="ARBA00022475"/>
    </source>
</evidence>
<dbReference type="EMBL" id="CP090958">
    <property type="protein sequence ID" value="WGW12586.1"/>
    <property type="molecule type" value="Genomic_DNA"/>
</dbReference>
<reference evidence="11 12" key="1">
    <citation type="submission" date="2023-05" db="EMBL/GenBank/DDBJ databases">
        <title>Lithophilousrod everest ZFBP1038 complete genpme.</title>
        <authorList>
            <person name="Tian M."/>
        </authorList>
    </citation>
    <scope>NUCLEOTIDE SEQUENCE [LARGE SCALE GENOMIC DNA]</scope>
    <source>
        <strain evidence="11 12">ZFBP1038</strain>
    </source>
</reference>